<keyword evidence="1" id="KW-0479">Metal-binding</keyword>
<feature type="region of interest" description="Disordered" evidence="3">
    <location>
        <begin position="24"/>
        <end position="50"/>
    </location>
</feature>
<dbReference type="PROSITE" id="PS51257">
    <property type="entry name" value="PROKAR_LIPOPROTEIN"/>
    <property type="match status" value="1"/>
</dbReference>
<dbReference type="InterPro" id="IPR011706">
    <property type="entry name" value="Cu-oxidase_C"/>
</dbReference>
<proteinExistence type="predicted"/>
<dbReference type="KEGG" id="sinu:IMZ28_08365"/>
<dbReference type="InterPro" id="IPR011707">
    <property type="entry name" value="Cu-oxidase-like_N"/>
</dbReference>
<dbReference type="CDD" id="cd13890">
    <property type="entry name" value="CuRO_3_CueO_FtsP"/>
    <property type="match status" value="1"/>
</dbReference>
<dbReference type="SUPFAM" id="SSF49503">
    <property type="entry name" value="Cupredoxins"/>
    <property type="match status" value="3"/>
</dbReference>
<accession>A0A7M1S253</accession>
<dbReference type="PANTHER" id="PTHR48267">
    <property type="entry name" value="CUPREDOXIN SUPERFAMILY PROTEIN"/>
    <property type="match status" value="1"/>
</dbReference>
<keyword evidence="2" id="KW-0560">Oxidoreductase</keyword>
<evidence type="ECO:0000313" key="8">
    <source>
        <dbReference type="Proteomes" id="UP000595074"/>
    </source>
</evidence>
<evidence type="ECO:0000256" key="2">
    <source>
        <dbReference type="ARBA" id="ARBA00023002"/>
    </source>
</evidence>
<dbReference type="InterPro" id="IPR045087">
    <property type="entry name" value="Cu-oxidase_fam"/>
</dbReference>
<dbReference type="InterPro" id="IPR008972">
    <property type="entry name" value="Cupredoxin"/>
</dbReference>
<dbReference type="EMBL" id="CP063164">
    <property type="protein sequence ID" value="QOR61448.1"/>
    <property type="molecule type" value="Genomic_DNA"/>
</dbReference>
<gene>
    <name evidence="7" type="ORF">IMZ28_08365</name>
</gene>
<evidence type="ECO:0000256" key="3">
    <source>
        <dbReference type="SAM" id="MobiDB-lite"/>
    </source>
</evidence>
<evidence type="ECO:0000313" key="7">
    <source>
        <dbReference type="EMBL" id="QOR61448.1"/>
    </source>
</evidence>
<dbReference type="AlphaFoldDB" id="A0A7M1S253"/>
<sequence length="497" mass="57602">MDRRYFLCYSTITATLLLSGCEEHTPQEEQPKQKVASSEKKDIKRTETKPFTQELKIPEEISFSKTKKAKFSSQKSLVQIYTDKPTEVLTFRGMLPNPTIRIKRGENFDLEFTNRLPQPTIIHWHGLIVPSVMDGHPKDVIPANKTKHYHYKVDQSAGTFWYHTHPHARTGKEIYHGLSGFYIIEDDEEKRLNLPSGEFDLPLSIQDRRFDENRKLFYKDKEVPQDNNGVLGDVILVNATPFPYKNVKNRKYRLRILNSSSVRTYNLAFDGIEEFALIATDAGLLEAPLMVKNVIVSVAERIDIVIDFKDKRIGDTVTLKNLGFKEVSNLKLHPKYPDFDAKMDIMQFHISEKAEDTSSLPAKLVHIPRMKASEAVRTRTITMEMIAGGLWTLNRKPYDMYRIDERVKLGTTEIWELKNSVHMGHPFHMHGVRFQVLDRSGKIDFPTDKGWKDTVLVMPFETVRIIVKFTMPGLFLYHCHILEHEDQAMMANFFVER</sequence>
<feature type="domain" description="Plastocyanin-like" evidence="6">
    <location>
        <begin position="81"/>
        <end position="188"/>
    </location>
</feature>
<dbReference type="RefSeq" id="WP_197548122.1">
    <property type="nucleotide sequence ID" value="NZ_CP063164.1"/>
</dbReference>
<dbReference type="Pfam" id="PF00394">
    <property type="entry name" value="Cu-oxidase"/>
    <property type="match status" value="1"/>
</dbReference>
<evidence type="ECO:0000259" key="6">
    <source>
        <dbReference type="Pfam" id="PF07732"/>
    </source>
</evidence>
<dbReference type="Proteomes" id="UP000595074">
    <property type="component" value="Chromosome"/>
</dbReference>
<dbReference type="PANTHER" id="PTHR48267:SF1">
    <property type="entry name" value="BILIRUBIN OXIDASE"/>
    <property type="match status" value="1"/>
</dbReference>
<evidence type="ECO:0000259" key="5">
    <source>
        <dbReference type="Pfam" id="PF07731"/>
    </source>
</evidence>
<name>A0A7M1S253_9BACT</name>
<evidence type="ECO:0000259" key="4">
    <source>
        <dbReference type="Pfam" id="PF00394"/>
    </source>
</evidence>
<dbReference type="InterPro" id="IPR001117">
    <property type="entry name" value="Cu-oxidase_2nd"/>
</dbReference>
<dbReference type="InterPro" id="IPR002355">
    <property type="entry name" value="Cu_oxidase_Cu_BS"/>
</dbReference>
<dbReference type="Pfam" id="PF07731">
    <property type="entry name" value="Cu-oxidase_2"/>
    <property type="match status" value="1"/>
</dbReference>
<feature type="compositionally biased region" description="Basic and acidic residues" evidence="3">
    <location>
        <begin position="24"/>
        <end position="48"/>
    </location>
</feature>
<feature type="domain" description="Plastocyanin-like" evidence="4">
    <location>
        <begin position="239"/>
        <end position="310"/>
    </location>
</feature>
<feature type="domain" description="Plastocyanin-like" evidence="5">
    <location>
        <begin position="389"/>
        <end position="496"/>
    </location>
</feature>
<dbReference type="Pfam" id="PF07732">
    <property type="entry name" value="Cu-oxidase_3"/>
    <property type="match status" value="1"/>
</dbReference>
<dbReference type="PROSITE" id="PS00080">
    <property type="entry name" value="MULTICOPPER_OXIDASE2"/>
    <property type="match status" value="1"/>
</dbReference>
<protein>
    <submittedName>
        <fullName evidence="7">Multicopper oxidase family protein</fullName>
    </submittedName>
</protein>
<dbReference type="GO" id="GO:0005507">
    <property type="term" value="F:copper ion binding"/>
    <property type="evidence" value="ECO:0007669"/>
    <property type="project" value="InterPro"/>
</dbReference>
<evidence type="ECO:0000256" key="1">
    <source>
        <dbReference type="ARBA" id="ARBA00022723"/>
    </source>
</evidence>
<reference evidence="7 8" key="1">
    <citation type="submission" date="2020-10" db="EMBL/GenBank/DDBJ databases">
        <title>The genome of sulfurovum sp.</title>
        <authorList>
            <person name="Xie S."/>
            <person name="Shao Z."/>
            <person name="Jiang L."/>
        </authorList>
    </citation>
    <scope>NUCLEOTIDE SEQUENCE [LARGE SCALE GENOMIC DNA]</scope>
    <source>
        <strain evidence="7 8">ST-419</strain>
    </source>
</reference>
<keyword evidence="8" id="KW-1185">Reference proteome</keyword>
<organism evidence="7 8">
    <name type="scientific">Sulfurovum indicum</name>
    <dbReference type="NCBI Taxonomy" id="2779528"/>
    <lineage>
        <taxon>Bacteria</taxon>
        <taxon>Pseudomonadati</taxon>
        <taxon>Campylobacterota</taxon>
        <taxon>Epsilonproteobacteria</taxon>
        <taxon>Campylobacterales</taxon>
        <taxon>Sulfurovaceae</taxon>
        <taxon>Sulfurovum</taxon>
    </lineage>
</organism>
<dbReference type="GO" id="GO:0016491">
    <property type="term" value="F:oxidoreductase activity"/>
    <property type="evidence" value="ECO:0007669"/>
    <property type="project" value="UniProtKB-KW"/>
</dbReference>
<dbReference type="Gene3D" id="2.60.40.420">
    <property type="entry name" value="Cupredoxins - blue copper proteins"/>
    <property type="match status" value="3"/>
</dbReference>